<dbReference type="EMBL" id="JAAIUW010000012">
    <property type="protein sequence ID" value="KAF7807393.1"/>
    <property type="molecule type" value="Genomic_DNA"/>
</dbReference>
<accession>A0A834W3P1</accession>
<evidence type="ECO:0000313" key="1">
    <source>
        <dbReference type="EMBL" id="KAF7807393.1"/>
    </source>
</evidence>
<organism evidence="1 2">
    <name type="scientific">Senna tora</name>
    <dbReference type="NCBI Taxonomy" id="362788"/>
    <lineage>
        <taxon>Eukaryota</taxon>
        <taxon>Viridiplantae</taxon>
        <taxon>Streptophyta</taxon>
        <taxon>Embryophyta</taxon>
        <taxon>Tracheophyta</taxon>
        <taxon>Spermatophyta</taxon>
        <taxon>Magnoliopsida</taxon>
        <taxon>eudicotyledons</taxon>
        <taxon>Gunneridae</taxon>
        <taxon>Pentapetalae</taxon>
        <taxon>rosids</taxon>
        <taxon>fabids</taxon>
        <taxon>Fabales</taxon>
        <taxon>Fabaceae</taxon>
        <taxon>Caesalpinioideae</taxon>
        <taxon>Cassia clade</taxon>
        <taxon>Senna</taxon>
    </lineage>
</organism>
<protein>
    <submittedName>
        <fullName evidence="1">Uncharacterized protein</fullName>
    </submittedName>
</protein>
<proteinExistence type="predicted"/>
<comment type="caution">
    <text evidence="1">The sequence shown here is derived from an EMBL/GenBank/DDBJ whole genome shotgun (WGS) entry which is preliminary data.</text>
</comment>
<gene>
    <name evidence="1" type="ORF">G2W53_039554</name>
</gene>
<dbReference type="AlphaFoldDB" id="A0A834W3P1"/>
<keyword evidence="2" id="KW-1185">Reference proteome</keyword>
<sequence>MATTTMVASFLGSAAPTKRVPSGGTKEVLLLVLLHMEWWLLQKSRNLVHQRL</sequence>
<evidence type="ECO:0000313" key="2">
    <source>
        <dbReference type="Proteomes" id="UP000634136"/>
    </source>
</evidence>
<dbReference type="Proteomes" id="UP000634136">
    <property type="component" value="Unassembled WGS sequence"/>
</dbReference>
<reference evidence="1" key="1">
    <citation type="submission" date="2020-09" db="EMBL/GenBank/DDBJ databases">
        <title>Genome-Enabled Discovery of Anthraquinone Biosynthesis in Senna tora.</title>
        <authorList>
            <person name="Kang S.-H."/>
            <person name="Pandey R.P."/>
            <person name="Lee C.-M."/>
            <person name="Sim J.-S."/>
            <person name="Jeong J.-T."/>
            <person name="Choi B.-S."/>
            <person name="Jung M."/>
            <person name="Ginzburg D."/>
            <person name="Zhao K."/>
            <person name="Won S.Y."/>
            <person name="Oh T.-J."/>
            <person name="Yu Y."/>
            <person name="Kim N.-H."/>
            <person name="Lee O.R."/>
            <person name="Lee T.-H."/>
            <person name="Bashyal P."/>
            <person name="Kim T.-S."/>
            <person name="Lee W.-H."/>
            <person name="Kawkins C."/>
            <person name="Kim C.-K."/>
            <person name="Kim J.S."/>
            <person name="Ahn B.O."/>
            <person name="Rhee S.Y."/>
            <person name="Sohng J.K."/>
        </authorList>
    </citation>
    <scope>NUCLEOTIDE SEQUENCE</scope>
    <source>
        <tissue evidence="1">Leaf</tissue>
    </source>
</reference>
<name>A0A834W3P1_9FABA</name>